<evidence type="ECO:0000313" key="6">
    <source>
        <dbReference type="Proteomes" id="UP000775213"/>
    </source>
</evidence>
<evidence type="ECO:0000256" key="2">
    <source>
        <dbReference type="ARBA" id="ARBA00023027"/>
    </source>
</evidence>
<reference evidence="5 6" key="1">
    <citation type="journal article" date="2021" name="Hortic Res">
        <title>Chromosome-scale assembly of the Dendrobium chrysotoxum genome enhances the understanding of orchid evolution.</title>
        <authorList>
            <person name="Zhang Y."/>
            <person name="Zhang G.Q."/>
            <person name="Zhang D."/>
            <person name="Liu X.D."/>
            <person name="Xu X.Y."/>
            <person name="Sun W.H."/>
            <person name="Yu X."/>
            <person name="Zhu X."/>
            <person name="Wang Z.W."/>
            <person name="Zhao X."/>
            <person name="Zhong W.Y."/>
            <person name="Chen H."/>
            <person name="Yin W.L."/>
            <person name="Huang T."/>
            <person name="Niu S.C."/>
            <person name="Liu Z.J."/>
        </authorList>
    </citation>
    <scope>NUCLEOTIDE SEQUENCE [LARGE SCALE GENOMIC DNA]</scope>
    <source>
        <strain evidence="5">Lindl</strain>
    </source>
</reference>
<dbReference type="InterPro" id="IPR036408">
    <property type="entry name" value="PSI_PsaA/B_sf"/>
</dbReference>
<dbReference type="InterPro" id="IPR001280">
    <property type="entry name" value="PSI_PsaA/B"/>
</dbReference>
<dbReference type="InterPro" id="IPR001750">
    <property type="entry name" value="ND/Mrp_TM"/>
</dbReference>
<feature type="transmembrane region" description="Helical" evidence="3">
    <location>
        <begin position="293"/>
        <end position="311"/>
    </location>
</feature>
<name>A0AAV7HJ47_DENCH</name>
<evidence type="ECO:0000256" key="1">
    <source>
        <dbReference type="ARBA" id="ARBA00022967"/>
    </source>
</evidence>
<dbReference type="PANTHER" id="PTHR30128">
    <property type="entry name" value="OUTER MEMBRANE PROTEIN, OMPA-RELATED"/>
    <property type="match status" value="1"/>
</dbReference>
<evidence type="ECO:0000259" key="4">
    <source>
        <dbReference type="Pfam" id="PF00361"/>
    </source>
</evidence>
<accession>A0AAV7HJ47</accession>
<dbReference type="EMBL" id="JAGFBR010000004">
    <property type="protein sequence ID" value="KAH0468204.1"/>
    <property type="molecule type" value="Genomic_DNA"/>
</dbReference>
<dbReference type="SUPFAM" id="SSF81558">
    <property type="entry name" value="Photosystem I subunits PsaA/PsaB"/>
    <property type="match status" value="2"/>
</dbReference>
<evidence type="ECO:0000256" key="3">
    <source>
        <dbReference type="SAM" id="Phobius"/>
    </source>
</evidence>
<gene>
    <name evidence="5" type="ORF">IEQ34_003237</name>
</gene>
<dbReference type="GO" id="GO:0009535">
    <property type="term" value="C:chloroplast thylakoid membrane"/>
    <property type="evidence" value="ECO:0007669"/>
    <property type="project" value="TreeGrafter"/>
</dbReference>
<sequence>MTLRFRSFSPSLAQDPTTHRIWFGIATAHDFKSHDDITEEHLYQNIFYFALWKTIPMGEVKGEPQLVEKNPQPLIVILHFEGEVGKGGRDPTTRHIWFGIATTHDFKSHDDIIEEHLYQNIFASHFGQLAVIFLWMSRNLFHDPLHVRPIAHAIWDPHFGQPAVEAFTKGGISGPVNIAYSSEECFLSGGNDLITIFIAQECFNLCSYLLSGYTKRDVRSNEATIKYLLMGGASFSILVHVLSWLYELSLSFPSPFHKRTPDVYEGVQFGRIEKLNRREENEIIVTWSRASTIILRVWFIFSFFFNPFILFKELSFSCLKKEKKRDHWNNPYS</sequence>
<keyword evidence="3" id="KW-0812">Transmembrane</keyword>
<keyword evidence="3" id="KW-0472">Membrane</keyword>
<feature type="transmembrane region" description="Helical" evidence="3">
    <location>
        <begin position="225"/>
        <end position="246"/>
    </location>
</feature>
<keyword evidence="1" id="KW-1278">Translocase</keyword>
<feature type="domain" description="NADH:quinone oxidoreductase/Mrp antiporter transmembrane" evidence="4">
    <location>
        <begin position="191"/>
        <end position="249"/>
    </location>
</feature>
<keyword evidence="3" id="KW-1133">Transmembrane helix</keyword>
<organism evidence="5 6">
    <name type="scientific">Dendrobium chrysotoxum</name>
    <name type="common">Orchid</name>
    <dbReference type="NCBI Taxonomy" id="161865"/>
    <lineage>
        <taxon>Eukaryota</taxon>
        <taxon>Viridiplantae</taxon>
        <taxon>Streptophyta</taxon>
        <taxon>Embryophyta</taxon>
        <taxon>Tracheophyta</taxon>
        <taxon>Spermatophyta</taxon>
        <taxon>Magnoliopsida</taxon>
        <taxon>Liliopsida</taxon>
        <taxon>Asparagales</taxon>
        <taxon>Orchidaceae</taxon>
        <taxon>Epidendroideae</taxon>
        <taxon>Malaxideae</taxon>
        <taxon>Dendrobiinae</taxon>
        <taxon>Dendrobium</taxon>
    </lineage>
</organism>
<protein>
    <recommendedName>
        <fullName evidence="4">NADH:quinone oxidoreductase/Mrp antiporter transmembrane domain-containing protein</fullName>
    </recommendedName>
</protein>
<dbReference type="Pfam" id="PF00361">
    <property type="entry name" value="Proton_antipo_M"/>
    <property type="match status" value="1"/>
</dbReference>
<proteinExistence type="predicted"/>
<dbReference type="Proteomes" id="UP000775213">
    <property type="component" value="Unassembled WGS sequence"/>
</dbReference>
<dbReference type="Pfam" id="PF00223">
    <property type="entry name" value="PsaA_PsaB"/>
    <property type="match status" value="2"/>
</dbReference>
<dbReference type="Gene3D" id="1.20.1130.10">
    <property type="entry name" value="Photosystem I PsaA/PsaB"/>
    <property type="match status" value="2"/>
</dbReference>
<keyword evidence="6" id="KW-1185">Reference proteome</keyword>
<keyword evidence="2" id="KW-0520">NAD</keyword>
<dbReference type="AlphaFoldDB" id="A0AAV7HJ47"/>
<dbReference type="PANTHER" id="PTHR30128:SF19">
    <property type="entry name" value="PHOTOSYSTEM I P700 CHLOROPHYLL A APOPROTEIN A1-RELATED"/>
    <property type="match status" value="1"/>
</dbReference>
<dbReference type="GO" id="GO:0015979">
    <property type="term" value="P:photosynthesis"/>
    <property type="evidence" value="ECO:0007669"/>
    <property type="project" value="InterPro"/>
</dbReference>
<comment type="caution">
    <text evidence="5">The sequence shown here is derived from an EMBL/GenBank/DDBJ whole genome shotgun (WGS) entry which is preliminary data.</text>
</comment>
<evidence type="ECO:0000313" key="5">
    <source>
        <dbReference type="EMBL" id="KAH0468204.1"/>
    </source>
</evidence>